<dbReference type="Pfam" id="PF00825">
    <property type="entry name" value="Ribonuclease_P"/>
    <property type="match status" value="1"/>
</dbReference>
<reference evidence="9" key="2">
    <citation type="journal article" date="2015" name="Genome Announc.">
        <title>Draft Genome Sequence of Filamentous Marine Cyanobacterium Lyngbya confervoides Strain BDU141951.</title>
        <authorList>
            <person name="Chandrababunaidu M.M."/>
            <person name="Sen D."/>
            <person name="Tripathy S."/>
        </authorList>
    </citation>
    <scope>NUCLEOTIDE SEQUENCE</scope>
    <source>
        <strain evidence="9">BDU141951</strain>
    </source>
</reference>
<dbReference type="PANTHER" id="PTHR33992">
    <property type="entry name" value="RIBONUCLEASE P PROTEIN COMPONENT"/>
    <property type="match status" value="1"/>
</dbReference>
<dbReference type="SUPFAM" id="SSF54211">
    <property type="entry name" value="Ribosomal protein S5 domain 2-like"/>
    <property type="match status" value="1"/>
</dbReference>
<comment type="subunit">
    <text evidence="7">Consists of a catalytic RNA component (M1 or rnpB) and a protein subunit.</text>
</comment>
<keyword evidence="2 7" id="KW-0819">tRNA processing</keyword>
<dbReference type="PANTHER" id="PTHR33992:SF1">
    <property type="entry name" value="RIBONUCLEASE P PROTEIN COMPONENT"/>
    <property type="match status" value="1"/>
</dbReference>
<dbReference type="GO" id="GO:0000049">
    <property type="term" value="F:tRNA binding"/>
    <property type="evidence" value="ECO:0007669"/>
    <property type="project" value="UniProtKB-UniRule"/>
</dbReference>
<dbReference type="PROSITE" id="PS00648">
    <property type="entry name" value="RIBONUCLEASE_P"/>
    <property type="match status" value="1"/>
</dbReference>
<dbReference type="GO" id="GO:0001682">
    <property type="term" value="P:tRNA 5'-leader removal"/>
    <property type="evidence" value="ECO:0007669"/>
    <property type="project" value="UniProtKB-UniRule"/>
</dbReference>
<dbReference type="GO" id="GO:0004526">
    <property type="term" value="F:ribonuclease P activity"/>
    <property type="evidence" value="ECO:0007669"/>
    <property type="project" value="UniProtKB-UniRule"/>
</dbReference>
<dbReference type="InterPro" id="IPR020568">
    <property type="entry name" value="Ribosomal_Su5_D2-typ_SF"/>
</dbReference>
<reference evidence="9" key="1">
    <citation type="submission" date="2014-11" db="EMBL/GenBank/DDBJ databases">
        <authorList>
            <person name="Malar M.C."/>
            <person name="Sen D."/>
            <person name="Tripathy S."/>
        </authorList>
    </citation>
    <scope>NUCLEOTIDE SEQUENCE</scope>
    <source>
        <strain evidence="9">BDU141951</strain>
    </source>
</reference>
<proteinExistence type="inferred from homology"/>
<evidence type="ECO:0000256" key="7">
    <source>
        <dbReference type="HAMAP-Rule" id="MF_00227"/>
    </source>
</evidence>
<gene>
    <name evidence="7" type="primary">rnpA</name>
    <name evidence="9" type="ORF">QQ91_015635</name>
</gene>
<dbReference type="HAMAP" id="MF_00227">
    <property type="entry name" value="RNase_P"/>
    <property type="match status" value="1"/>
</dbReference>
<evidence type="ECO:0000256" key="2">
    <source>
        <dbReference type="ARBA" id="ARBA00022694"/>
    </source>
</evidence>
<dbReference type="InterPro" id="IPR014721">
    <property type="entry name" value="Ribsml_uS5_D2-typ_fold_subgr"/>
</dbReference>
<protein>
    <recommendedName>
        <fullName evidence="7 8">Ribonuclease P protein component</fullName>
        <shortName evidence="7">RNase P protein</shortName>
        <shortName evidence="7">RNaseP protein</shortName>
        <ecNumber evidence="7 8">3.1.26.5</ecNumber>
    </recommendedName>
    <alternativeName>
        <fullName evidence="7">Protein C5</fullName>
    </alternativeName>
</protein>
<name>A0A8T6QTD3_9CYAN</name>
<keyword evidence="5 7" id="KW-0378">Hydrolase</keyword>
<evidence type="ECO:0000256" key="5">
    <source>
        <dbReference type="ARBA" id="ARBA00022801"/>
    </source>
</evidence>
<keyword evidence="3 7" id="KW-0540">Nuclease</keyword>
<dbReference type="Gene3D" id="3.30.230.10">
    <property type="match status" value="1"/>
</dbReference>
<reference evidence="9" key="3">
    <citation type="submission" date="2020-02" db="EMBL/GenBank/DDBJ databases">
        <authorList>
            <person name="Sarangi A.N."/>
            <person name="Ghosh S."/>
            <person name="Mukherjee M."/>
            <person name="Tripathy S."/>
        </authorList>
    </citation>
    <scope>NUCLEOTIDE SEQUENCE</scope>
    <source>
        <strain evidence="9">BDU141951</strain>
    </source>
</reference>
<dbReference type="InterPro" id="IPR000100">
    <property type="entry name" value="RNase_P"/>
</dbReference>
<evidence type="ECO:0000256" key="1">
    <source>
        <dbReference type="ARBA" id="ARBA00002663"/>
    </source>
</evidence>
<comment type="similarity">
    <text evidence="7">Belongs to the RnpA family.</text>
</comment>
<evidence type="ECO:0000256" key="3">
    <source>
        <dbReference type="ARBA" id="ARBA00022722"/>
    </source>
</evidence>
<keyword evidence="4 7" id="KW-0255">Endonuclease</keyword>
<evidence type="ECO:0000256" key="6">
    <source>
        <dbReference type="ARBA" id="ARBA00022884"/>
    </source>
</evidence>
<dbReference type="GO" id="GO:0030677">
    <property type="term" value="C:ribonuclease P complex"/>
    <property type="evidence" value="ECO:0007669"/>
    <property type="project" value="TreeGrafter"/>
</dbReference>
<evidence type="ECO:0000313" key="9">
    <source>
        <dbReference type="EMBL" id="NEV68543.1"/>
    </source>
</evidence>
<dbReference type="InterPro" id="IPR020539">
    <property type="entry name" value="RNase_P_CS"/>
</dbReference>
<dbReference type="GO" id="GO:0042781">
    <property type="term" value="F:3'-tRNA processing endoribonuclease activity"/>
    <property type="evidence" value="ECO:0007669"/>
    <property type="project" value="TreeGrafter"/>
</dbReference>
<dbReference type="EMBL" id="JTHE02000003">
    <property type="protein sequence ID" value="NEV68543.1"/>
    <property type="molecule type" value="Genomic_DNA"/>
</dbReference>
<dbReference type="AlphaFoldDB" id="A0A8T6QTD3"/>
<dbReference type="NCBIfam" id="TIGR00188">
    <property type="entry name" value="rnpA"/>
    <property type="match status" value="1"/>
</dbReference>
<keyword evidence="6 7" id="KW-0694">RNA-binding</keyword>
<sequence>MALPKRYRLTSSKEFSQVYKAGRQASTSHLVVKCIESPREHPNSGCSRFGITISHKVSKRAVVRNRLKRQVRAALQALMPRLHDNLWVVIVLRSSAIECDYWQILQELEKLFTKLEVCDGY</sequence>
<accession>A0A8T6QTD3</accession>
<evidence type="ECO:0000256" key="4">
    <source>
        <dbReference type="ARBA" id="ARBA00022759"/>
    </source>
</evidence>
<comment type="catalytic activity">
    <reaction evidence="7">
        <text>Endonucleolytic cleavage of RNA, removing 5'-extranucleotides from tRNA precursor.</text>
        <dbReference type="EC" id="3.1.26.5"/>
    </reaction>
</comment>
<comment type="caution">
    <text evidence="9">The sequence shown here is derived from an EMBL/GenBank/DDBJ whole genome shotgun (WGS) entry which is preliminary data.</text>
</comment>
<evidence type="ECO:0000256" key="8">
    <source>
        <dbReference type="NCBIfam" id="TIGR00188"/>
    </source>
</evidence>
<organism evidence="9">
    <name type="scientific">Lyngbya confervoides BDU141951</name>
    <dbReference type="NCBI Taxonomy" id="1574623"/>
    <lineage>
        <taxon>Bacteria</taxon>
        <taxon>Bacillati</taxon>
        <taxon>Cyanobacteriota</taxon>
        <taxon>Cyanophyceae</taxon>
        <taxon>Oscillatoriophycideae</taxon>
        <taxon>Oscillatoriales</taxon>
        <taxon>Microcoleaceae</taxon>
        <taxon>Lyngbya</taxon>
    </lineage>
</organism>
<comment type="function">
    <text evidence="1 7">RNaseP catalyzes the removal of the 5'-leader sequence from pre-tRNA to produce the mature 5'-terminus. It can also cleave other RNA substrates such as 4.5S RNA. The protein component plays an auxiliary but essential role in vivo by binding to the 5'-leader sequence and broadening the substrate specificity of the ribozyme.</text>
</comment>
<dbReference type="EC" id="3.1.26.5" evidence="7 8"/>